<evidence type="ECO:0000313" key="3">
    <source>
        <dbReference type="Proteomes" id="UP000000763"/>
    </source>
</evidence>
<dbReference type="EMBL" id="AC108502">
    <property type="protein sequence ID" value="AAT58741.1"/>
    <property type="molecule type" value="Genomic_DNA"/>
</dbReference>
<name>Q6I5V7_ORYSJ</name>
<proteinExistence type="predicted"/>
<reference evidence="3" key="2">
    <citation type="journal article" date="2008" name="Nucleic Acids Res.">
        <title>The rice annotation project database (RAP-DB): 2008 update.</title>
        <authorList>
            <consortium name="The rice annotation project (RAP)"/>
        </authorList>
    </citation>
    <scope>GENOME REANNOTATION</scope>
    <source>
        <strain evidence="3">cv. Nipponbare</strain>
    </source>
</reference>
<reference evidence="3" key="1">
    <citation type="journal article" date="2005" name="Nature">
        <title>The map-based sequence of the rice genome.</title>
        <authorList>
            <consortium name="International rice genome sequencing project (IRGSP)"/>
            <person name="Matsumoto T."/>
            <person name="Wu J."/>
            <person name="Kanamori H."/>
            <person name="Katayose Y."/>
            <person name="Fujisawa M."/>
            <person name="Namiki N."/>
            <person name="Mizuno H."/>
            <person name="Yamamoto K."/>
            <person name="Antonio B.A."/>
            <person name="Baba T."/>
            <person name="Sakata K."/>
            <person name="Nagamura Y."/>
            <person name="Aoki H."/>
            <person name="Arikawa K."/>
            <person name="Arita K."/>
            <person name="Bito T."/>
            <person name="Chiden Y."/>
            <person name="Fujitsuka N."/>
            <person name="Fukunaka R."/>
            <person name="Hamada M."/>
            <person name="Harada C."/>
            <person name="Hayashi A."/>
            <person name="Hijishita S."/>
            <person name="Honda M."/>
            <person name="Hosokawa S."/>
            <person name="Ichikawa Y."/>
            <person name="Idonuma A."/>
            <person name="Iijima M."/>
            <person name="Ikeda M."/>
            <person name="Ikeno M."/>
            <person name="Ito K."/>
            <person name="Ito S."/>
            <person name="Ito T."/>
            <person name="Ito Y."/>
            <person name="Ito Y."/>
            <person name="Iwabuchi A."/>
            <person name="Kamiya K."/>
            <person name="Karasawa W."/>
            <person name="Kurita K."/>
            <person name="Katagiri S."/>
            <person name="Kikuta A."/>
            <person name="Kobayashi H."/>
            <person name="Kobayashi N."/>
            <person name="Machita K."/>
            <person name="Maehara T."/>
            <person name="Masukawa M."/>
            <person name="Mizubayashi T."/>
            <person name="Mukai Y."/>
            <person name="Nagasaki H."/>
            <person name="Nagata Y."/>
            <person name="Naito S."/>
            <person name="Nakashima M."/>
            <person name="Nakama Y."/>
            <person name="Nakamichi Y."/>
            <person name="Nakamura M."/>
            <person name="Meguro A."/>
            <person name="Negishi M."/>
            <person name="Ohta I."/>
            <person name="Ohta T."/>
            <person name="Okamoto M."/>
            <person name="Ono N."/>
            <person name="Saji S."/>
            <person name="Sakaguchi M."/>
            <person name="Sakai K."/>
            <person name="Shibata M."/>
            <person name="Shimokawa T."/>
            <person name="Song J."/>
            <person name="Takazaki Y."/>
            <person name="Terasawa K."/>
            <person name="Tsugane M."/>
            <person name="Tsuji K."/>
            <person name="Ueda S."/>
            <person name="Waki K."/>
            <person name="Yamagata H."/>
            <person name="Yamamoto M."/>
            <person name="Yamamoto S."/>
            <person name="Yamane H."/>
            <person name="Yoshiki S."/>
            <person name="Yoshihara R."/>
            <person name="Yukawa K."/>
            <person name="Zhong H."/>
            <person name="Yano M."/>
            <person name="Yuan Q."/>
            <person name="Ouyang S."/>
            <person name="Liu J."/>
            <person name="Jones K.M."/>
            <person name="Gansberger K."/>
            <person name="Moffat K."/>
            <person name="Hill J."/>
            <person name="Bera J."/>
            <person name="Fadrosh D."/>
            <person name="Jin S."/>
            <person name="Johri S."/>
            <person name="Kim M."/>
            <person name="Overton L."/>
            <person name="Reardon M."/>
            <person name="Tsitrin T."/>
            <person name="Vuong H."/>
            <person name="Weaver B."/>
            <person name="Ciecko A."/>
            <person name="Tallon L."/>
            <person name="Jackson J."/>
            <person name="Pai G."/>
            <person name="Aken S.V."/>
            <person name="Utterback T."/>
            <person name="Reidmuller S."/>
            <person name="Feldblyum T."/>
            <person name="Hsiao J."/>
            <person name="Zismann V."/>
            <person name="Iobst S."/>
            <person name="de Vazeille A.R."/>
            <person name="Buell C.R."/>
            <person name="Ying K."/>
            <person name="Li Y."/>
            <person name="Lu T."/>
            <person name="Huang Y."/>
            <person name="Zhao Q."/>
            <person name="Feng Q."/>
            <person name="Zhang L."/>
            <person name="Zhu J."/>
            <person name="Weng Q."/>
            <person name="Mu J."/>
            <person name="Lu Y."/>
            <person name="Fan D."/>
            <person name="Liu Y."/>
            <person name="Guan J."/>
            <person name="Zhang Y."/>
            <person name="Yu S."/>
            <person name="Liu X."/>
            <person name="Zhang Y."/>
            <person name="Hong G."/>
            <person name="Han B."/>
            <person name="Choisne N."/>
            <person name="Demange N."/>
            <person name="Orjeda G."/>
            <person name="Samain S."/>
            <person name="Cattolico L."/>
            <person name="Pelletier E."/>
            <person name="Couloux A."/>
            <person name="Segurens B."/>
            <person name="Wincker P."/>
            <person name="D'Hont A."/>
            <person name="Scarpelli C."/>
            <person name="Weissenbach J."/>
            <person name="Salanoubat M."/>
            <person name="Quetier F."/>
            <person name="Yu Y."/>
            <person name="Kim H.R."/>
            <person name="Rambo T."/>
            <person name="Currie J."/>
            <person name="Collura K."/>
            <person name="Luo M."/>
            <person name="Yang T."/>
            <person name="Ammiraju J.S.S."/>
            <person name="Engler F."/>
            <person name="Soderlund C."/>
            <person name="Wing R.A."/>
            <person name="Palmer L.E."/>
            <person name="de la Bastide M."/>
            <person name="Spiegel L."/>
            <person name="Nascimento L."/>
            <person name="Zutavern T."/>
            <person name="O'Shaughnessy A."/>
            <person name="Dike S."/>
            <person name="Dedhia N."/>
            <person name="Preston R."/>
            <person name="Balija V."/>
            <person name="McCombie W.R."/>
            <person name="Chow T."/>
            <person name="Chen H."/>
            <person name="Chung M."/>
            <person name="Chen C."/>
            <person name="Shaw J."/>
            <person name="Wu H."/>
            <person name="Hsiao K."/>
            <person name="Chao Y."/>
            <person name="Chu M."/>
            <person name="Cheng C."/>
            <person name="Hour A."/>
            <person name="Lee P."/>
            <person name="Lin S."/>
            <person name="Lin Y."/>
            <person name="Liou J."/>
            <person name="Liu S."/>
            <person name="Hsing Y."/>
            <person name="Raghuvanshi S."/>
            <person name="Mohanty A."/>
            <person name="Bharti A.K."/>
            <person name="Gaur A."/>
            <person name="Gupta V."/>
            <person name="Kumar D."/>
            <person name="Ravi V."/>
            <person name="Vij S."/>
            <person name="Kapur A."/>
            <person name="Khurana P."/>
            <person name="Khurana P."/>
            <person name="Khurana J.P."/>
            <person name="Tyagi A.K."/>
            <person name="Gaikwad K."/>
            <person name="Singh A."/>
            <person name="Dalal V."/>
            <person name="Srivastava S."/>
            <person name="Dixit A."/>
            <person name="Pal A.K."/>
            <person name="Ghazi I.A."/>
            <person name="Yadav M."/>
            <person name="Pandit A."/>
            <person name="Bhargava A."/>
            <person name="Sureshbabu K."/>
            <person name="Batra K."/>
            <person name="Sharma T.R."/>
            <person name="Mohapatra T."/>
            <person name="Singh N.K."/>
            <person name="Messing J."/>
            <person name="Nelson A.B."/>
            <person name="Fuks G."/>
            <person name="Kavchok S."/>
            <person name="Keizer G."/>
            <person name="Linton E."/>
            <person name="Llaca V."/>
            <person name="Song R."/>
            <person name="Tanyolac B."/>
            <person name="Young S."/>
            <person name="Ho-Il K."/>
            <person name="Hahn J.H."/>
            <person name="Sangsakoo G."/>
            <person name="Vanavichit A."/>
            <person name="de Mattos Luiz.A.T."/>
            <person name="Zimmer P.D."/>
            <person name="Malone G."/>
            <person name="Dellagostin O."/>
            <person name="de Oliveira A.C."/>
            <person name="Bevan M."/>
            <person name="Bancroft I."/>
            <person name="Minx P."/>
            <person name="Cordum H."/>
            <person name="Wilson R."/>
            <person name="Cheng Z."/>
            <person name="Jin W."/>
            <person name="Jiang J."/>
            <person name="Leong S.A."/>
            <person name="Iwama H."/>
            <person name="Gojobori T."/>
            <person name="Itoh T."/>
            <person name="Niimura Y."/>
            <person name="Fujii Y."/>
            <person name="Habara T."/>
            <person name="Sakai H."/>
            <person name="Sato Y."/>
            <person name="Wilson G."/>
            <person name="Kumar K."/>
            <person name="McCouch S."/>
            <person name="Juretic N."/>
            <person name="Hoen D."/>
            <person name="Wright S."/>
            <person name="Bruskiewich R."/>
            <person name="Bureau T."/>
            <person name="Miyao A."/>
            <person name="Hirochika H."/>
            <person name="Nishikawa T."/>
            <person name="Kadowaki K."/>
            <person name="Sugiura M."/>
            <person name="Burr B."/>
            <person name="Sasaki T."/>
        </authorList>
    </citation>
    <scope>NUCLEOTIDE SEQUENCE [LARGE SCALE GENOMIC DNA]</scope>
    <source>
        <strain evidence="3">cv. Nipponbare</strain>
    </source>
</reference>
<organism evidence="2 3">
    <name type="scientific">Oryza sativa subsp. japonica</name>
    <name type="common">Rice</name>
    <dbReference type="NCBI Taxonomy" id="39947"/>
    <lineage>
        <taxon>Eukaryota</taxon>
        <taxon>Viridiplantae</taxon>
        <taxon>Streptophyta</taxon>
        <taxon>Embryophyta</taxon>
        <taxon>Tracheophyta</taxon>
        <taxon>Spermatophyta</taxon>
        <taxon>Magnoliopsida</taxon>
        <taxon>Liliopsida</taxon>
        <taxon>Poales</taxon>
        <taxon>Poaceae</taxon>
        <taxon>BOP clade</taxon>
        <taxon>Oryzoideae</taxon>
        <taxon>Oryzeae</taxon>
        <taxon>Oryzinae</taxon>
        <taxon>Oryza</taxon>
        <taxon>Oryza sativa</taxon>
    </lineage>
</organism>
<protein>
    <recommendedName>
        <fullName evidence="4">Reverse transcriptase zinc-binding domain-containing protein</fullName>
    </recommendedName>
</protein>
<gene>
    <name evidence="2" type="primary">OJ1378_A04.1</name>
</gene>
<accession>Q6I5V7</accession>
<feature type="region of interest" description="Disordered" evidence="1">
    <location>
        <begin position="154"/>
        <end position="174"/>
    </location>
</feature>
<evidence type="ECO:0000313" key="2">
    <source>
        <dbReference type="EMBL" id="AAT58741.1"/>
    </source>
</evidence>
<evidence type="ECO:0000256" key="1">
    <source>
        <dbReference type="SAM" id="MobiDB-lite"/>
    </source>
</evidence>
<evidence type="ECO:0008006" key="4">
    <source>
        <dbReference type="Google" id="ProtNLM"/>
    </source>
</evidence>
<sequence>MSVVWNAIQGMQLTDGEIDHVTWNLTNHGKYTAALAYKTSTSTNYRVIIWKPWAPKKCKIFAWLVVQNRIGHLTDWQLTDGRTTPIACFVGIPQRRSSTFSWNEGTRREFGERCWLGPPVNISYRKVGAQLQRSGPRGAESGCPPCITIASRRHKRQHRAMDRPPTPHDPSTVGRRTVAGSANSATAIAIPAAITIPTAIAIPTAVDVVPVPARSGRSGEDLAVIAAASLDDSPVHRSARREGPRSRRPCYRAALLVATRAVARRRREVRVKGWPGRCLPCRPWRKTTREEP</sequence>
<dbReference type="Proteomes" id="UP000000763">
    <property type="component" value="Chromosome 5"/>
</dbReference>
<dbReference type="AlphaFoldDB" id="Q6I5V7"/>